<dbReference type="InterPro" id="IPR050886">
    <property type="entry name" value="RNA-binding_reg"/>
</dbReference>
<reference evidence="5 6" key="1">
    <citation type="submission" date="2023-10" db="EMBL/GenBank/DDBJ databases">
        <title>Chromosome-scale genome assembly provides insights into flower coloration mechanisms of Canna indica.</title>
        <authorList>
            <person name="Li C."/>
        </authorList>
    </citation>
    <scope>NUCLEOTIDE SEQUENCE [LARGE SCALE GENOMIC DNA]</scope>
    <source>
        <tissue evidence="5">Flower</tissue>
    </source>
</reference>
<feature type="compositionally biased region" description="Polar residues" evidence="3">
    <location>
        <begin position="61"/>
        <end position="71"/>
    </location>
</feature>
<evidence type="ECO:0000259" key="4">
    <source>
        <dbReference type="PROSITE" id="PS50102"/>
    </source>
</evidence>
<feature type="compositionally biased region" description="Basic and acidic residues" evidence="3">
    <location>
        <begin position="420"/>
        <end position="430"/>
    </location>
</feature>
<dbReference type="Proteomes" id="UP001327560">
    <property type="component" value="Chromosome 2"/>
</dbReference>
<dbReference type="CDD" id="cd12394">
    <property type="entry name" value="RRM1_RBM34"/>
    <property type="match status" value="1"/>
</dbReference>
<dbReference type="AlphaFoldDB" id="A0AAQ3JZ14"/>
<evidence type="ECO:0000313" key="6">
    <source>
        <dbReference type="Proteomes" id="UP001327560"/>
    </source>
</evidence>
<gene>
    <name evidence="5" type="ORF">Cni_G07746</name>
</gene>
<evidence type="ECO:0000256" key="2">
    <source>
        <dbReference type="PROSITE-ProRule" id="PRU00176"/>
    </source>
</evidence>
<dbReference type="SMART" id="SM00360">
    <property type="entry name" value="RRM"/>
    <property type="match status" value="2"/>
</dbReference>
<proteinExistence type="predicted"/>
<organism evidence="5 6">
    <name type="scientific">Canna indica</name>
    <name type="common">Indian-shot</name>
    <dbReference type="NCBI Taxonomy" id="4628"/>
    <lineage>
        <taxon>Eukaryota</taxon>
        <taxon>Viridiplantae</taxon>
        <taxon>Streptophyta</taxon>
        <taxon>Embryophyta</taxon>
        <taxon>Tracheophyta</taxon>
        <taxon>Spermatophyta</taxon>
        <taxon>Magnoliopsida</taxon>
        <taxon>Liliopsida</taxon>
        <taxon>Zingiberales</taxon>
        <taxon>Cannaceae</taxon>
        <taxon>Canna</taxon>
    </lineage>
</organism>
<dbReference type="InterPro" id="IPR034221">
    <property type="entry name" value="RBM34_RRM2"/>
</dbReference>
<dbReference type="GO" id="GO:0003723">
    <property type="term" value="F:RNA binding"/>
    <property type="evidence" value="ECO:0007669"/>
    <property type="project" value="UniProtKB-UniRule"/>
</dbReference>
<dbReference type="GO" id="GO:0005634">
    <property type="term" value="C:nucleus"/>
    <property type="evidence" value="ECO:0007669"/>
    <property type="project" value="TreeGrafter"/>
</dbReference>
<dbReference type="Pfam" id="PF00076">
    <property type="entry name" value="RRM_1"/>
    <property type="match status" value="2"/>
</dbReference>
<evidence type="ECO:0000256" key="3">
    <source>
        <dbReference type="SAM" id="MobiDB-lite"/>
    </source>
</evidence>
<dbReference type="EMBL" id="CP136891">
    <property type="protein sequence ID" value="WOK99034.1"/>
    <property type="molecule type" value="Genomic_DNA"/>
</dbReference>
<sequence length="469" mass="52345">MGKKSKGSDVQSLFSVDNPFRRKPQEESPAAPPNLGLVIPDKSLNSVDLAEERKRKRDKTNGTPTSVSTPASIPKKRKKLENDGEGELSKEKRKKRKRDEIEEEYEKRMYGAAEIDAENGRRTIAVGEKRKQDDVIALDMTVPKESFDDESKLMRTVFVGNLPLKTKRKALLKVFANFGEIDSVRIRSVPIVDSKTPRKGAIIKGKINEAVDSVHAYIVFKDEQSAKAALSQNMSEFGGNHIRVDIACPPCKKLRGEGALYDRKRTVFVGNLPFDVKDEELYQLFCGEAEYGPDVEAVRVIRDPHTSLGKGIAYVLFKTRDAANAVVRKRNLKVRDRIIRVCHAKSTDATPSKRKNIGPKRESPQKKLAGTNGGIPLGKNDQPKAKAATLSYQGLRSSKSGVVKKSNLQRKSISQRNQKIKRDGGSDEKAHKGKRPAVAARKAKQLMKKRKQENGTPENARMKKKARKQ</sequence>
<dbReference type="InterPro" id="IPR012677">
    <property type="entry name" value="Nucleotide-bd_a/b_plait_sf"/>
</dbReference>
<feature type="compositionally biased region" description="Polar residues" evidence="3">
    <location>
        <begin position="390"/>
        <end position="400"/>
    </location>
</feature>
<evidence type="ECO:0000256" key="1">
    <source>
        <dbReference type="ARBA" id="ARBA00022884"/>
    </source>
</evidence>
<protein>
    <recommendedName>
        <fullName evidence="4">RRM domain-containing protein</fullName>
    </recommendedName>
</protein>
<keyword evidence="1 2" id="KW-0694">RNA-binding</keyword>
<dbReference type="Gene3D" id="3.30.70.330">
    <property type="match status" value="2"/>
</dbReference>
<name>A0AAQ3JZ14_9LILI</name>
<dbReference type="PANTHER" id="PTHR48024">
    <property type="entry name" value="GEO13361P1-RELATED"/>
    <property type="match status" value="1"/>
</dbReference>
<feature type="region of interest" description="Disordered" evidence="3">
    <location>
        <begin position="345"/>
        <end position="469"/>
    </location>
</feature>
<accession>A0AAQ3JZ14</accession>
<dbReference type="CDD" id="cd12395">
    <property type="entry name" value="RRM2_RBM34"/>
    <property type="match status" value="1"/>
</dbReference>
<feature type="domain" description="RRM" evidence="4">
    <location>
        <begin position="155"/>
        <end position="249"/>
    </location>
</feature>
<feature type="domain" description="RRM" evidence="4">
    <location>
        <begin position="265"/>
        <end position="346"/>
    </location>
</feature>
<dbReference type="PROSITE" id="PS50102">
    <property type="entry name" value="RRM"/>
    <property type="match status" value="2"/>
</dbReference>
<dbReference type="InterPro" id="IPR000504">
    <property type="entry name" value="RRM_dom"/>
</dbReference>
<dbReference type="InterPro" id="IPR035979">
    <property type="entry name" value="RBD_domain_sf"/>
</dbReference>
<keyword evidence="6" id="KW-1185">Reference proteome</keyword>
<evidence type="ECO:0000313" key="5">
    <source>
        <dbReference type="EMBL" id="WOK99034.1"/>
    </source>
</evidence>
<feature type="region of interest" description="Disordered" evidence="3">
    <location>
        <begin position="1"/>
        <end position="100"/>
    </location>
</feature>
<feature type="compositionally biased region" description="Basic residues" evidence="3">
    <location>
        <begin position="431"/>
        <end position="451"/>
    </location>
</feature>
<dbReference type="SUPFAM" id="SSF54928">
    <property type="entry name" value="RNA-binding domain, RBD"/>
    <property type="match status" value="2"/>
</dbReference>
<dbReference type="PANTHER" id="PTHR48024:SF55">
    <property type="entry name" value="RRM DOMAIN-CONTAINING PROTEIN"/>
    <property type="match status" value="1"/>
</dbReference>